<evidence type="ECO:0000256" key="7">
    <source>
        <dbReference type="SAM" id="Phobius"/>
    </source>
</evidence>
<keyword evidence="5" id="KW-0040">ANK repeat</keyword>
<evidence type="ECO:0000256" key="4">
    <source>
        <dbReference type="ARBA" id="ARBA00022989"/>
    </source>
</evidence>
<keyword evidence="3" id="KW-0677">Repeat</keyword>
<dbReference type="Pfam" id="PF00023">
    <property type="entry name" value="Ank"/>
    <property type="match status" value="1"/>
</dbReference>
<dbReference type="Proteomes" id="UP001497522">
    <property type="component" value="Chromosome 2"/>
</dbReference>
<feature type="transmembrane region" description="Helical" evidence="7">
    <location>
        <begin position="307"/>
        <end position="335"/>
    </location>
</feature>
<keyword evidence="10" id="KW-1185">Reference proteome</keyword>
<feature type="domain" description="PGG" evidence="8">
    <location>
        <begin position="202"/>
        <end position="330"/>
    </location>
</feature>
<organism evidence="9 10">
    <name type="scientific">Sphagnum jensenii</name>
    <dbReference type="NCBI Taxonomy" id="128206"/>
    <lineage>
        <taxon>Eukaryota</taxon>
        <taxon>Viridiplantae</taxon>
        <taxon>Streptophyta</taxon>
        <taxon>Embryophyta</taxon>
        <taxon>Bryophyta</taxon>
        <taxon>Sphagnophytina</taxon>
        <taxon>Sphagnopsida</taxon>
        <taxon>Sphagnales</taxon>
        <taxon>Sphagnaceae</taxon>
        <taxon>Sphagnum</taxon>
    </lineage>
</organism>
<dbReference type="SUPFAM" id="SSF48403">
    <property type="entry name" value="Ankyrin repeat"/>
    <property type="match status" value="1"/>
</dbReference>
<dbReference type="EMBL" id="OZ023703">
    <property type="protein sequence ID" value="CAK9872127.1"/>
    <property type="molecule type" value="Genomic_DNA"/>
</dbReference>
<dbReference type="InterPro" id="IPR036770">
    <property type="entry name" value="Ankyrin_rpt-contain_sf"/>
</dbReference>
<dbReference type="Gene3D" id="1.25.40.20">
    <property type="entry name" value="Ankyrin repeat-containing domain"/>
    <property type="match status" value="1"/>
</dbReference>
<evidence type="ECO:0000256" key="1">
    <source>
        <dbReference type="ARBA" id="ARBA00004141"/>
    </source>
</evidence>
<feature type="transmembrane region" description="Helical" evidence="7">
    <location>
        <begin position="200"/>
        <end position="224"/>
    </location>
</feature>
<evidence type="ECO:0000256" key="6">
    <source>
        <dbReference type="ARBA" id="ARBA00023136"/>
    </source>
</evidence>
<gene>
    <name evidence="9" type="ORF">CSSPJE1EN2_LOCUS14724</name>
</gene>
<accession>A0ABP1BA32</accession>
<proteinExistence type="predicted"/>
<evidence type="ECO:0000256" key="3">
    <source>
        <dbReference type="ARBA" id="ARBA00022737"/>
    </source>
</evidence>
<evidence type="ECO:0000259" key="8">
    <source>
        <dbReference type="Pfam" id="PF13962"/>
    </source>
</evidence>
<feature type="transmembrane region" description="Helical" evidence="7">
    <location>
        <begin position="382"/>
        <end position="401"/>
    </location>
</feature>
<evidence type="ECO:0000313" key="10">
    <source>
        <dbReference type="Proteomes" id="UP001497522"/>
    </source>
</evidence>
<dbReference type="Pfam" id="PF13962">
    <property type="entry name" value="PGG"/>
    <property type="match status" value="1"/>
</dbReference>
<dbReference type="PANTHER" id="PTHR24186:SF38">
    <property type="entry name" value="ANKYRIN REPEAT FAMILY PROTEIN"/>
    <property type="match status" value="1"/>
</dbReference>
<keyword evidence="2 7" id="KW-0812">Transmembrane</keyword>
<name>A0ABP1BA32_9BRYO</name>
<comment type="subcellular location">
    <subcellularLocation>
        <location evidence="1">Membrane</location>
        <topology evidence="1">Multi-pass membrane protein</topology>
    </subcellularLocation>
</comment>
<keyword evidence="4 7" id="KW-1133">Transmembrane helix</keyword>
<dbReference type="PANTHER" id="PTHR24186">
    <property type="entry name" value="PROTEIN PHOSPHATASE 1 REGULATORY SUBUNIT"/>
    <property type="match status" value="1"/>
</dbReference>
<protein>
    <recommendedName>
        <fullName evidence="8">PGG domain-containing protein</fullName>
    </recommendedName>
</protein>
<reference evidence="9 10" key="1">
    <citation type="submission" date="2024-03" db="EMBL/GenBank/DDBJ databases">
        <authorList>
            <consortium name="ELIXIR-Norway"/>
            <consortium name="Elixir Norway"/>
        </authorList>
    </citation>
    <scope>NUCLEOTIDE SEQUENCE [LARGE SCALE GENOMIC DNA]</scope>
</reference>
<dbReference type="InterPro" id="IPR026961">
    <property type="entry name" value="PGG_dom"/>
</dbReference>
<keyword evidence="6 7" id="KW-0472">Membrane</keyword>
<dbReference type="SMART" id="SM00248">
    <property type="entry name" value="ANK"/>
    <property type="match status" value="3"/>
</dbReference>
<feature type="transmembrane region" description="Helical" evidence="7">
    <location>
        <begin position="341"/>
        <end position="362"/>
    </location>
</feature>
<evidence type="ECO:0000256" key="5">
    <source>
        <dbReference type="ARBA" id="ARBA00023043"/>
    </source>
</evidence>
<dbReference type="InterPro" id="IPR002110">
    <property type="entry name" value="Ankyrin_rpt"/>
</dbReference>
<sequence>MDFGDIHSRGVWRGMQRTFQSGCLYYYALTDRLTPLNLAARLGNLEMVNAFLAGKKLDAALSPEGYWALYWAEEKLHFKVSNAILLKKDLNAAILMTVEKKLILHKLTYGLDKSFDLFDESNLGPFCEVSLTPLQLALLYGHTSVVKRLKRHVEATIEYDTGVATRQIAEEMRMDEIVKILNAIPEIEKDLRKMARDRQVYLDAANTILVVAALISSVTFAGWLQPPLGYSPFFGSASLDAGVPTPAGMYPSFVSVEGHPIMKLFWVFNSLAFFAITTLVVAAAAARPPKYRQYNRIMEKGVSSLRSLLGDAYCFLTLSFICVMGAFASAGFVVLPPIHSYTSAMLATVVVGLSLAFTRLMVHIAVEDFIAAFRDIMEIYNALWRIIYLCLPWLPTFNSIIEWVKSL</sequence>
<evidence type="ECO:0000256" key="2">
    <source>
        <dbReference type="ARBA" id="ARBA00022692"/>
    </source>
</evidence>
<feature type="transmembrane region" description="Helical" evidence="7">
    <location>
        <begin position="264"/>
        <end position="286"/>
    </location>
</feature>
<evidence type="ECO:0000313" key="9">
    <source>
        <dbReference type="EMBL" id="CAK9872127.1"/>
    </source>
</evidence>